<dbReference type="KEGG" id="slb:AWJ20_4230"/>
<evidence type="ECO:0000259" key="7">
    <source>
        <dbReference type="Pfam" id="PF03151"/>
    </source>
</evidence>
<dbReference type="OrthoDB" id="18894at2759"/>
<proteinExistence type="predicted"/>
<feature type="transmembrane region" description="Helical" evidence="6">
    <location>
        <begin position="162"/>
        <end position="183"/>
    </location>
</feature>
<feature type="transmembrane region" description="Helical" evidence="6">
    <location>
        <begin position="383"/>
        <end position="408"/>
    </location>
</feature>
<reference evidence="8 9" key="1">
    <citation type="submission" date="2016-02" db="EMBL/GenBank/DDBJ databases">
        <title>Complete genome sequence and transcriptome regulation of the pentose utilising yeast Sugiyamaella lignohabitans.</title>
        <authorList>
            <person name="Bellasio M."/>
            <person name="Peymann A."/>
            <person name="Valli M."/>
            <person name="Sipitzky M."/>
            <person name="Graf A."/>
            <person name="Sauer M."/>
            <person name="Marx H."/>
            <person name="Mattanovich D."/>
        </authorList>
    </citation>
    <scope>NUCLEOTIDE SEQUENCE [LARGE SCALE GENOMIC DNA]</scope>
    <source>
        <strain evidence="8 9">CBS 10342</strain>
    </source>
</reference>
<feature type="transmembrane region" description="Helical" evidence="6">
    <location>
        <begin position="480"/>
        <end position="497"/>
    </location>
</feature>
<dbReference type="EMBL" id="CP014500">
    <property type="protein sequence ID" value="ANB11420.1"/>
    <property type="molecule type" value="Genomic_DNA"/>
</dbReference>
<keyword evidence="9" id="KW-1185">Reference proteome</keyword>
<feature type="region of interest" description="Disordered" evidence="5">
    <location>
        <begin position="245"/>
        <end position="269"/>
    </location>
</feature>
<sequence>MPITTIHDLRTADAANVPERNGPPDIEASAGLLDGNRRRQSSSSSLGDSSQSISEKESQFHHAVMSVIYILGWYLFSVSISVYNKWMFSPEHLDFRFPIFSTSIHQLIQTSLAAAILFAVPEWKPQSPFTNFKDYFRRIGPCAAASAGDIGMGNVSLRLVTLSFYTMVKSSSLGFVLLFGVLFKIEKATARLCAIIIFMSIGVLMMVAGETQFQLFGFILVMGAAACSGLRWSLTQLLLKPAGFGRDHQHHQHQHQRHQHHHQYQQLQEDETHNSVYESNNHGRVSMAVDGDLDKAGTLSPTVSVVSSVHMQSDSSSPSPSSSSSSPAVGLLAAAPIVSSEDRRQLQLQHDYGHNTTTTAGSTDPSTTSGSKHTTHSTHNNPIYTILSLSPIMGTILMVMCLIIEGPIQIVNAKLWQEKGFLGGIGLLIFPGILAFCMTLSEFLLLNRTSVLTLAIAGICKEVVTICVACIFFGDRLTFINGLGLLVTTACIGAYNLHRYNETKTRHSAKHLEDSEE</sequence>
<keyword evidence="4 6" id="KW-0472">Membrane</keyword>
<feature type="region of interest" description="Disordered" evidence="5">
    <location>
        <begin position="307"/>
        <end position="328"/>
    </location>
</feature>
<organism evidence="8 9">
    <name type="scientific">Sugiyamaella lignohabitans</name>
    <dbReference type="NCBI Taxonomy" id="796027"/>
    <lineage>
        <taxon>Eukaryota</taxon>
        <taxon>Fungi</taxon>
        <taxon>Dikarya</taxon>
        <taxon>Ascomycota</taxon>
        <taxon>Saccharomycotina</taxon>
        <taxon>Dipodascomycetes</taxon>
        <taxon>Dipodascales</taxon>
        <taxon>Trichomonascaceae</taxon>
        <taxon>Sugiyamaella</taxon>
    </lineage>
</organism>
<evidence type="ECO:0000313" key="9">
    <source>
        <dbReference type="Proteomes" id="UP000189580"/>
    </source>
</evidence>
<gene>
    <name evidence="8" type="primary">YMD8</name>
    <name evidence="8" type="ORF">AWJ20_4230</name>
</gene>
<dbReference type="Proteomes" id="UP000189580">
    <property type="component" value="Chromosome c"/>
</dbReference>
<evidence type="ECO:0000256" key="5">
    <source>
        <dbReference type="SAM" id="MobiDB-lite"/>
    </source>
</evidence>
<keyword evidence="3 6" id="KW-1133">Transmembrane helix</keyword>
<feature type="transmembrane region" description="Helical" evidence="6">
    <location>
        <begin position="95"/>
        <end position="120"/>
    </location>
</feature>
<feature type="compositionally biased region" description="Basic residues" evidence="5">
    <location>
        <begin position="248"/>
        <end position="263"/>
    </location>
</feature>
<evidence type="ECO:0000256" key="6">
    <source>
        <dbReference type="SAM" id="Phobius"/>
    </source>
</evidence>
<feature type="domain" description="Sugar phosphate transporter" evidence="7">
    <location>
        <begin position="377"/>
        <end position="495"/>
    </location>
</feature>
<feature type="compositionally biased region" description="Low complexity" evidence="5">
    <location>
        <begin position="356"/>
        <end position="372"/>
    </location>
</feature>
<dbReference type="InterPro" id="IPR004853">
    <property type="entry name" value="Sugar_P_trans_dom"/>
</dbReference>
<keyword evidence="2 6" id="KW-0812">Transmembrane</keyword>
<accession>A0A167CA84</accession>
<feature type="transmembrane region" description="Helical" evidence="6">
    <location>
        <begin position="452"/>
        <end position="474"/>
    </location>
</feature>
<protein>
    <submittedName>
        <fullName evidence="8">Ymd8p</fullName>
    </submittedName>
</protein>
<dbReference type="GO" id="GO:0016020">
    <property type="term" value="C:membrane"/>
    <property type="evidence" value="ECO:0007669"/>
    <property type="project" value="UniProtKB-SubCell"/>
</dbReference>
<evidence type="ECO:0000256" key="1">
    <source>
        <dbReference type="ARBA" id="ARBA00004141"/>
    </source>
</evidence>
<name>A0A167CA84_9ASCO</name>
<evidence type="ECO:0000256" key="2">
    <source>
        <dbReference type="ARBA" id="ARBA00022692"/>
    </source>
</evidence>
<dbReference type="PANTHER" id="PTHR11132">
    <property type="entry name" value="SOLUTE CARRIER FAMILY 35"/>
    <property type="match status" value="1"/>
</dbReference>
<evidence type="ECO:0000256" key="3">
    <source>
        <dbReference type="ARBA" id="ARBA00022989"/>
    </source>
</evidence>
<dbReference type="AlphaFoldDB" id="A0A167CA84"/>
<feature type="transmembrane region" description="Helical" evidence="6">
    <location>
        <begin position="420"/>
        <end position="440"/>
    </location>
</feature>
<evidence type="ECO:0000313" key="8">
    <source>
        <dbReference type="EMBL" id="ANB11420.1"/>
    </source>
</evidence>
<dbReference type="Pfam" id="PF03151">
    <property type="entry name" value="TPT"/>
    <property type="match status" value="2"/>
</dbReference>
<feature type="domain" description="Sugar phosphate transporter" evidence="7">
    <location>
        <begin position="68"/>
        <end position="234"/>
    </location>
</feature>
<feature type="compositionally biased region" description="Low complexity" evidence="5">
    <location>
        <begin position="41"/>
        <end position="52"/>
    </location>
</feature>
<feature type="region of interest" description="Disordered" evidence="5">
    <location>
        <begin position="353"/>
        <end position="376"/>
    </location>
</feature>
<dbReference type="GeneID" id="30036340"/>
<feature type="transmembrane region" description="Helical" evidence="6">
    <location>
        <begin position="60"/>
        <end position="83"/>
    </location>
</feature>
<feature type="region of interest" description="Disordered" evidence="5">
    <location>
        <begin position="12"/>
        <end position="52"/>
    </location>
</feature>
<comment type="subcellular location">
    <subcellularLocation>
        <location evidence="1">Membrane</location>
        <topology evidence="1">Multi-pass membrane protein</topology>
    </subcellularLocation>
</comment>
<evidence type="ECO:0000256" key="4">
    <source>
        <dbReference type="ARBA" id="ARBA00023136"/>
    </source>
</evidence>
<feature type="transmembrane region" description="Helical" evidence="6">
    <location>
        <begin position="215"/>
        <end position="234"/>
    </location>
</feature>
<dbReference type="RefSeq" id="XP_018733897.1">
    <property type="nucleotide sequence ID" value="XM_018881293.1"/>
</dbReference>
<feature type="transmembrane region" description="Helical" evidence="6">
    <location>
        <begin position="190"/>
        <end position="209"/>
    </location>
</feature>
<dbReference type="InterPro" id="IPR050186">
    <property type="entry name" value="TPT_transporter"/>
</dbReference>